<dbReference type="Pfam" id="PF04321">
    <property type="entry name" value="RmlD_sub_bind"/>
    <property type="match status" value="1"/>
</dbReference>
<proteinExistence type="inferred from homology"/>
<evidence type="ECO:0000313" key="3">
    <source>
        <dbReference type="EMBL" id="URZ10178.1"/>
    </source>
</evidence>
<dbReference type="EC" id="1.1.1.133" evidence="2"/>
<dbReference type="EMBL" id="CP096983">
    <property type="protein sequence ID" value="URZ10178.1"/>
    <property type="molecule type" value="Genomic_DNA"/>
</dbReference>
<evidence type="ECO:0000256" key="2">
    <source>
        <dbReference type="RuleBase" id="RU364082"/>
    </source>
</evidence>
<keyword evidence="4" id="KW-1185">Reference proteome</keyword>
<dbReference type="Gene3D" id="3.90.25.10">
    <property type="entry name" value="UDP-galactose 4-epimerase, domain 1"/>
    <property type="match status" value="1"/>
</dbReference>
<comment type="similarity">
    <text evidence="1 2">Belongs to the dTDP-4-dehydrorhamnose reductase family.</text>
</comment>
<comment type="pathway">
    <text evidence="2">Carbohydrate biosynthesis; dTDP-L-rhamnose biosynthesis.</text>
</comment>
<dbReference type="GO" id="GO:0008831">
    <property type="term" value="F:dTDP-4-dehydrorhamnose reductase activity"/>
    <property type="evidence" value="ECO:0007669"/>
    <property type="project" value="UniProtKB-EC"/>
</dbReference>
<dbReference type="InterPro" id="IPR029903">
    <property type="entry name" value="RmlD-like-bd"/>
</dbReference>
<keyword evidence="2 3" id="KW-0560">Oxidoreductase</keyword>
<name>A0A1S8LF50_9CLOT</name>
<organism evidence="3 4">
    <name type="scientific">Clostridium felsineum</name>
    <dbReference type="NCBI Taxonomy" id="36839"/>
    <lineage>
        <taxon>Bacteria</taxon>
        <taxon>Bacillati</taxon>
        <taxon>Bacillota</taxon>
        <taxon>Clostridia</taxon>
        <taxon>Eubacteriales</taxon>
        <taxon>Clostridiaceae</taxon>
        <taxon>Clostridium</taxon>
    </lineage>
</organism>
<dbReference type="InterPro" id="IPR036291">
    <property type="entry name" value="NAD(P)-bd_dom_sf"/>
</dbReference>
<dbReference type="RefSeq" id="WP_077836090.1">
    <property type="nucleotide sequence ID" value="NZ_CP096983.1"/>
</dbReference>
<evidence type="ECO:0000313" key="4">
    <source>
        <dbReference type="Proteomes" id="UP000190951"/>
    </source>
</evidence>
<dbReference type="PANTHER" id="PTHR10491">
    <property type="entry name" value="DTDP-4-DEHYDRORHAMNOSE REDUCTASE"/>
    <property type="match status" value="1"/>
</dbReference>
<dbReference type="GO" id="GO:0019305">
    <property type="term" value="P:dTDP-rhamnose biosynthetic process"/>
    <property type="evidence" value="ECO:0007669"/>
    <property type="project" value="UniProtKB-UniPathway"/>
</dbReference>
<reference evidence="3 4" key="1">
    <citation type="submission" date="2022-04" db="EMBL/GenBank/DDBJ databases">
        <title>Genome sequence of C. roseum typestrain.</title>
        <authorList>
            <person name="Poehlein A."/>
            <person name="Schoch T."/>
            <person name="Duerre P."/>
            <person name="Daniel R."/>
        </authorList>
    </citation>
    <scope>NUCLEOTIDE SEQUENCE [LARGE SCALE GENOMIC DNA]</scope>
    <source>
        <strain evidence="3 4">DSM 7320</strain>
    </source>
</reference>
<gene>
    <name evidence="3" type="primary">rmlD_1</name>
    <name evidence="3" type="ORF">CROST_008860</name>
</gene>
<dbReference type="Gene3D" id="3.40.50.720">
    <property type="entry name" value="NAD(P)-binding Rossmann-like Domain"/>
    <property type="match status" value="1"/>
</dbReference>
<dbReference type="PANTHER" id="PTHR10491:SF4">
    <property type="entry name" value="METHIONINE ADENOSYLTRANSFERASE 2 SUBUNIT BETA"/>
    <property type="match status" value="1"/>
</dbReference>
<evidence type="ECO:0000256" key="1">
    <source>
        <dbReference type="ARBA" id="ARBA00010944"/>
    </source>
</evidence>
<accession>A0A1S8LF50</accession>
<dbReference type="Proteomes" id="UP000190951">
    <property type="component" value="Chromosome"/>
</dbReference>
<dbReference type="InterPro" id="IPR005913">
    <property type="entry name" value="dTDP_dehydrorham_reduct"/>
</dbReference>
<protein>
    <recommendedName>
        <fullName evidence="2">dTDP-4-dehydrorhamnose reductase</fullName>
        <ecNumber evidence="2">1.1.1.133</ecNumber>
    </recommendedName>
</protein>
<keyword evidence="2" id="KW-0521">NADP</keyword>
<dbReference type="SUPFAM" id="SSF51735">
    <property type="entry name" value="NAD(P)-binding Rossmann-fold domains"/>
    <property type="match status" value="1"/>
</dbReference>
<dbReference type="STRING" id="84029.CROST_09400"/>
<comment type="function">
    <text evidence="2">Catalyzes the reduction of dTDP-6-deoxy-L-lyxo-4-hexulose to yield dTDP-L-rhamnose.</text>
</comment>
<dbReference type="AlphaFoldDB" id="A0A1S8LF50"/>
<sequence>MLKVLILGGSGLVGSSIIKELTKYNNFKVYATYFKNKIYSNLVSSFNLDIKNLEGINNLLSKVQPDIVISCLRGDFKAQLILHTKTAEFLKKHNGKFYFFSTTNVFDGNLNTPHYENDIPNSQTEYGKYKIECEKMLINLLGSKSCILRIPAVWAKNSKRMDKLISTLKDNKEIILYPKLFINTNTDVIIAKQLCHIIRNDLKGIFHLTSSDSVNYKNFYIKLIEQLGFKNATILESFEEKESVK</sequence>
<dbReference type="KEGG" id="crw:CROST_008860"/>